<sequence>MVKGYTQEHVYRHPWERVTAASWRKFGDPANRSTLSHILEVDTVDRTLDTTSGRLYSKRLITVNTPGPWWMQRLLGQNVCHCLETSVVDARNRSMELVTRNITLKDFVEVEEKSWFTPHPHNPQWTLSRQETSIRCATLSSALASIAEKVEQRCAEKFQQNSLKGREVMERICNYLEADTI</sequence>
<feature type="domain" description="PRELI/MSF1" evidence="1">
    <location>
        <begin position="2"/>
        <end position="181"/>
    </location>
</feature>
<dbReference type="AlphaFoldDB" id="A0A0C9QWH9"/>
<organism evidence="2">
    <name type="scientific">Wollemia nobilis</name>
    <dbReference type="NCBI Taxonomy" id="56998"/>
    <lineage>
        <taxon>Eukaryota</taxon>
        <taxon>Viridiplantae</taxon>
        <taxon>Streptophyta</taxon>
        <taxon>Embryophyta</taxon>
        <taxon>Tracheophyta</taxon>
        <taxon>Spermatophyta</taxon>
        <taxon>Pinopsida</taxon>
        <taxon>Pinidae</taxon>
        <taxon>Conifers II</taxon>
        <taxon>Araucariales</taxon>
        <taxon>Araucariaceae</taxon>
        <taxon>Wollemia</taxon>
    </lineage>
</organism>
<dbReference type="PANTHER" id="PTHR11158">
    <property type="entry name" value="MSF1/PX19 RELATED"/>
    <property type="match status" value="1"/>
</dbReference>
<dbReference type="PROSITE" id="PS50904">
    <property type="entry name" value="PRELI_MSF1"/>
    <property type="match status" value="1"/>
</dbReference>
<accession>A0A0C9QWH9</accession>
<protein>
    <submittedName>
        <fullName evidence="2">TSA: Wollemia nobilis Ref_Wollemi_Transcript_4191_1009 transcribed RNA sequence</fullName>
    </submittedName>
</protein>
<reference evidence="2" key="1">
    <citation type="submission" date="2015-02" db="EMBL/GenBank/DDBJ databases">
        <title>A transcriptome of Wollemia nobilis - a relic of Gondwana.</title>
        <authorList>
            <person name="Chia J.Y."/>
            <person name="Leong Y.S."/>
            <person name="Abdul Karim S."/>
            <person name="Wan Azmi N."/>
            <person name="Hercus R."/>
            <person name="Croft L."/>
        </authorList>
    </citation>
    <scope>NUCLEOTIDE SEQUENCE</scope>
    <source>
        <strain evidence="2">MaeBrown</strain>
        <tissue evidence="2">Leaf</tissue>
    </source>
</reference>
<proteinExistence type="predicted"/>
<evidence type="ECO:0000259" key="1">
    <source>
        <dbReference type="PROSITE" id="PS50904"/>
    </source>
</evidence>
<name>A0A0C9QWH9_9CONI</name>
<dbReference type="InterPro" id="IPR037365">
    <property type="entry name" value="Slowmo/Ups"/>
</dbReference>
<dbReference type="GO" id="GO:0005758">
    <property type="term" value="C:mitochondrial intermembrane space"/>
    <property type="evidence" value="ECO:0007669"/>
    <property type="project" value="InterPro"/>
</dbReference>
<evidence type="ECO:0000313" key="2">
    <source>
        <dbReference type="EMBL" id="JAG89040.1"/>
    </source>
</evidence>
<dbReference type="EMBL" id="GCHU01004160">
    <property type="protein sequence ID" value="JAG89040.1"/>
    <property type="molecule type" value="Transcribed_RNA"/>
</dbReference>
<dbReference type="Pfam" id="PF04707">
    <property type="entry name" value="PRELI"/>
    <property type="match status" value="1"/>
</dbReference>
<dbReference type="InterPro" id="IPR006797">
    <property type="entry name" value="PRELI/MSF1_dom"/>
</dbReference>